<feature type="transmembrane region" description="Helical" evidence="12">
    <location>
        <begin position="39"/>
        <end position="57"/>
    </location>
</feature>
<feature type="transmembrane region" description="Helical" evidence="12">
    <location>
        <begin position="102"/>
        <end position="123"/>
    </location>
</feature>
<evidence type="ECO:0000256" key="8">
    <source>
        <dbReference type="ARBA" id="ARBA00022989"/>
    </source>
</evidence>
<organism evidence="13">
    <name type="scientific">hydrothermal vent metagenome</name>
    <dbReference type="NCBI Taxonomy" id="652676"/>
    <lineage>
        <taxon>unclassified sequences</taxon>
        <taxon>metagenomes</taxon>
        <taxon>ecological metagenomes</taxon>
    </lineage>
</organism>
<gene>
    <name evidence="13" type="ORF">MNBD_ACTINO02-432</name>
</gene>
<dbReference type="GO" id="GO:0050380">
    <property type="term" value="F:undecaprenyl-diphosphatase activity"/>
    <property type="evidence" value="ECO:0007669"/>
    <property type="project" value="UniProtKB-EC"/>
</dbReference>
<dbReference type="AlphaFoldDB" id="A0A3B0TLP5"/>
<dbReference type="EMBL" id="UOEK01000609">
    <property type="protein sequence ID" value="VAW09574.1"/>
    <property type="molecule type" value="Genomic_DNA"/>
</dbReference>
<evidence type="ECO:0000256" key="12">
    <source>
        <dbReference type="SAM" id="Phobius"/>
    </source>
</evidence>
<evidence type="ECO:0000256" key="1">
    <source>
        <dbReference type="ARBA" id="ARBA00004651"/>
    </source>
</evidence>
<evidence type="ECO:0000256" key="4">
    <source>
        <dbReference type="ARBA" id="ARBA00021581"/>
    </source>
</evidence>
<keyword evidence="7 13" id="KW-0378">Hydrolase</keyword>
<evidence type="ECO:0000256" key="5">
    <source>
        <dbReference type="ARBA" id="ARBA00022475"/>
    </source>
</evidence>
<reference evidence="13" key="1">
    <citation type="submission" date="2018-06" db="EMBL/GenBank/DDBJ databases">
        <authorList>
            <person name="Zhirakovskaya E."/>
        </authorList>
    </citation>
    <scope>NUCLEOTIDE SEQUENCE</scope>
</reference>
<comment type="catalytic activity">
    <reaction evidence="11">
        <text>di-trans,octa-cis-undecaprenyl diphosphate + H2O = di-trans,octa-cis-undecaprenyl phosphate + phosphate + H(+)</text>
        <dbReference type="Rhea" id="RHEA:28094"/>
        <dbReference type="ChEBI" id="CHEBI:15377"/>
        <dbReference type="ChEBI" id="CHEBI:15378"/>
        <dbReference type="ChEBI" id="CHEBI:43474"/>
        <dbReference type="ChEBI" id="CHEBI:58405"/>
        <dbReference type="ChEBI" id="CHEBI:60392"/>
        <dbReference type="EC" id="3.6.1.27"/>
    </reaction>
</comment>
<protein>
    <recommendedName>
        <fullName evidence="4">Undecaprenyl-diphosphatase</fullName>
        <ecNumber evidence="3">3.6.1.27</ecNumber>
    </recommendedName>
    <alternativeName>
        <fullName evidence="10">Undecaprenyl pyrophosphate phosphatase</fullName>
    </alternativeName>
</protein>
<dbReference type="Pfam" id="PF02673">
    <property type="entry name" value="BacA"/>
    <property type="match status" value="1"/>
</dbReference>
<feature type="transmembrane region" description="Helical" evidence="12">
    <location>
        <begin position="232"/>
        <end position="251"/>
    </location>
</feature>
<keyword evidence="8 12" id="KW-1133">Transmembrane helix</keyword>
<comment type="similarity">
    <text evidence="2">Belongs to the UppP family.</text>
</comment>
<dbReference type="GO" id="GO:0005886">
    <property type="term" value="C:plasma membrane"/>
    <property type="evidence" value="ECO:0007669"/>
    <property type="project" value="UniProtKB-SubCell"/>
</dbReference>
<evidence type="ECO:0000256" key="10">
    <source>
        <dbReference type="ARBA" id="ARBA00032707"/>
    </source>
</evidence>
<sequence>MIDAIIWGLTQGLTEFLPVSSSGHLVLVPALLNRASPDLATAAVLHLGTLIAVLVYFRAEMMRILRLTTDGKKLLKLLIIGTIPAALIGLIGRGTLGGMAESVRGVAFTMVLLGLGLLATRFIPMGERTGATLRVPDAVAIGLAQAVALIPGVSRSGSTIAAAMMRGVDKADAARFSFLLGIPAIGGAGLLEMLDVTKTDAGITPEMIVGTVVAGISGYLAIAGLIKLISSWGLVPFGYYTLGFALLSLALL</sequence>
<dbReference type="InterPro" id="IPR003824">
    <property type="entry name" value="UppP"/>
</dbReference>
<evidence type="ECO:0000256" key="6">
    <source>
        <dbReference type="ARBA" id="ARBA00022692"/>
    </source>
</evidence>
<feature type="transmembrane region" description="Helical" evidence="12">
    <location>
        <begin position="173"/>
        <end position="194"/>
    </location>
</feature>
<evidence type="ECO:0000256" key="2">
    <source>
        <dbReference type="ARBA" id="ARBA00010621"/>
    </source>
</evidence>
<comment type="subcellular location">
    <subcellularLocation>
        <location evidence="1">Cell membrane</location>
        <topology evidence="1">Multi-pass membrane protein</topology>
    </subcellularLocation>
</comment>
<evidence type="ECO:0000256" key="9">
    <source>
        <dbReference type="ARBA" id="ARBA00023136"/>
    </source>
</evidence>
<dbReference type="HAMAP" id="MF_01006">
    <property type="entry name" value="Undec_diphosphatase"/>
    <property type="match status" value="1"/>
</dbReference>
<dbReference type="PANTHER" id="PTHR30622:SF4">
    <property type="entry name" value="UNDECAPRENYL-DIPHOSPHATASE"/>
    <property type="match status" value="1"/>
</dbReference>
<dbReference type="PANTHER" id="PTHR30622">
    <property type="entry name" value="UNDECAPRENYL-DIPHOSPHATASE"/>
    <property type="match status" value="1"/>
</dbReference>
<evidence type="ECO:0000256" key="11">
    <source>
        <dbReference type="ARBA" id="ARBA00047594"/>
    </source>
</evidence>
<keyword evidence="6 12" id="KW-0812">Transmembrane</keyword>
<proteinExistence type="inferred from homology"/>
<feature type="transmembrane region" description="Helical" evidence="12">
    <location>
        <begin position="206"/>
        <end position="226"/>
    </location>
</feature>
<feature type="transmembrane region" description="Helical" evidence="12">
    <location>
        <begin position="77"/>
        <end position="96"/>
    </location>
</feature>
<name>A0A3B0TLP5_9ZZZZ</name>
<dbReference type="EC" id="3.6.1.27" evidence="3"/>
<keyword evidence="5" id="KW-1003">Cell membrane</keyword>
<evidence type="ECO:0000256" key="3">
    <source>
        <dbReference type="ARBA" id="ARBA00012374"/>
    </source>
</evidence>
<accession>A0A3B0TLP5</accession>
<evidence type="ECO:0000313" key="13">
    <source>
        <dbReference type="EMBL" id="VAW09574.1"/>
    </source>
</evidence>
<evidence type="ECO:0000256" key="7">
    <source>
        <dbReference type="ARBA" id="ARBA00022801"/>
    </source>
</evidence>
<keyword evidence="9 12" id="KW-0472">Membrane</keyword>